<reference evidence="1" key="1">
    <citation type="journal article" date="2023" name="bioRxiv">
        <title>Improved chromosome-level genome assembly for marigold (Tagetes erecta).</title>
        <authorList>
            <person name="Jiang F."/>
            <person name="Yuan L."/>
            <person name="Wang S."/>
            <person name="Wang H."/>
            <person name="Xu D."/>
            <person name="Wang A."/>
            <person name="Fan W."/>
        </authorList>
    </citation>
    <scope>NUCLEOTIDE SEQUENCE</scope>
    <source>
        <strain evidence="1">WSJ</strain>
        <tissue evidence="1">Leaf</tissue>
    </source>
</reference>
<dbReference type="EMBL" id="JAUHHV010000005">
    <property type="protein sequence ID" value="KAK1425690.1"/>
    <property type="molecule type" value="Genomic_DNA"/>
</dbReference>
<evidence type="ECO:0008006" key="3">
    <source>
        <dbReference type="Google" id="ProtNLM"/>
    </source>
</evidence>
<comment type="caution">
    <text evidence="1">The sequence shown here is derived from an EMBL/GenBank/DDBJ whole genome shotgun (WGS) entry which is preliminary data.</text>
</comment>
<protein>
    <recommendedName>
        <fullName evidence="3">UDP-glucuronate decarboxylase</fullName>
    </recommendedName>
</protein>
<dbReference type="Proteomes" id="UP001229421">
    <property type="component" value="Unassembled WGS sequence"/>
</dbReference>
<proteinExistence type="predicted"/>
<evidence type="ECO:0000313" key="1">
    <source>
        <dbReference type="EMBL" id="KAK1425690.1"/>
    </source>
</evidence>
<keyword evidence="2" id="KW-1185">Reference proteome</keyword>
<organism evidence="1 2">
    <name type="scientific">Tagetes erecta</name>
    <name type="common">African marigold</name>
    <dbReference type="NCBI Taxonomy" id="13708"/>
    <lineage>
        <taxon>Eukaryota</taxon>
        <taxon>Viridiplantae</taxon>
        <taxon>Streptophyta</taxon>
        <taxon>Embryophyta</taxon>
        <taxon>Tracheophyta</taxon>
        <taxon>Spermatophyta</taxon>
        <taxon>Magnoliopsida</taxon>
        <taxon>eudicotyledons</taxon>
        <taxon>Gunneridae</taxon>
        <taxon>Pentapetalae</taxon>
        <taxon>asterids</taxon>
        <taxon>campanulids</taxon>
        <taxon>Asterales</taxon>
        <taxon>Asteraceae</taxon>
        <taxon>Asteroideae</taxon>
        <taxon>Heliantheae alliance</taxon>
        <taxon>Tageteae</taxon>
        <taxon>Tagetes</taxon>
    </lineage>
</organism>
<name>A0AAD8KMB5_TARER</name>
<dbReference type="InterPro" id="IPR036291">
    <property type="entry name" value="NAD(P)-bd_dom_sf"/>
</dbReference>
<gene>
    <name evidence="1" type="ORF">QVD17_21045</name>
</gene>
<accession>A0AAD8KMB5</accession>
<sequence>MHIQSQPPTIGYTSPVYKFFGLLNSGGKISLVLKWKGMRIVVTDGAGFIGSHLVDRLIARGGDRGGATSKVVIENLKVVADRLGLRQTNPRDYFVNHVRDEEKWRMIQATYLAWGSKGVRPSRPYMALP</sequence>
<evidence type="ECO:0000313" key="2">
    <source>
        <dbReference type="Proteomes" id="UP001229421"/>
    </source>
</evidence>
<dbReference type="AlphaFoldDB" id="A0AAD8KMB5"/>
<dbReference type="Gene3D" id="3.40.50.720">
    <property type="entry name" value="NAD(P)-binding Rossmann-like Domain"/>
    <property type="match status" value="1"/>
</dbReference>
<dbReference type="SUPFAM" id="SSF51735">
    <property type="entry name" value="NAD(P)-binding Rossmann-fold domains"/>
    <property type="match status" value="1"/>
</dbReference>